<protein>
    <submittedName>
        <fullName evidence="1">Uncharacterized protein</fullName>
    </submittedName>
</protein>
<comment type="caution">
    <text evidence="1">The sequence shown here is derived from an EMBL/GenBank/DDBJ whole genome shotgun (WGS) entry which is preliminary data.</text>
</comment>
<name>A0ACC2V6J2_9TREE</name>
<reference evidence="1" key="1">
    <citation type="submission" date="2023-04" db="EMBL/GenBank/DDBJ databases">
        <title>Draft Genome sequencing of Naganishia species isolated from polar environments using Oxford Nanopore Technology.</title>
        <authorList>
            <person name="Leo P."/>
            <person name="Venkateswaran K."/>
        </authorList>
    </citation>
    <scope>NUCLEOTIDE SEQUENCE</scope>
    <source>
        <strain evidence="1">MNA-CCFEE 5261</strain>
    </source>
</reference>
<sequence>MANNGIASASRAVGVKTYKTKTRSPVSRPFTSIYKSKTIQSLPKSAYRKTGLTDDVKDAIATGEEDGSDSSEATSDQGSGEDEFDPKLKKMVDHFTPNTSRTLVNRSKHHLPPLGTTTTKSDSGIKKRKAVVMQGDSDDDEVDELSSSHDDYLSDGINNLALKIQRLSKKNKSVATNVVSGRRGKENAAVGEKLSATRAKIPSRTNRSDGTTSTNKYHTSTTSYAAAKSRIQPTEPALPHVTAFNDKVARMLDVPTSDSERTDSTGDCGAFGFQQTALTRQPSFKAHHHDKRNEDLEFGANDKDDDDDDGMESIAEVQQVPDEFRKSRAEVKMDVKEVKAAFHGIRGKVALMSLNRSSHAGNPSLKLIPPMVDSFNEGKTKQGLQTLDRGVAPDAKGNRKDVQTHGGSIHRKNAVGLLQDQGNMPFPDRSSMTFRLRRDQQNLLHKSLQDHGQILSSSKHEMMANGDILKGTVHDLREKAASIQERKKRIFEKVSKHLADLEKKQAKETRAVEAEMEQLRDKAKTKAEKLLDPAVLDAKFAKQHESHTTHFAPVYRGGIINVDSASTSIRK</sequence>
<gene>
    <name evidence="1" type="ORF">QFC19_008038</name>
</gene>
<accession>A0ACC2V6J2</accession>
<dbReference type="Proteomes" id="UP001241377">
    <property type="component" value="Unassembled WGS sequence"/>
</dbReference>
<proteinExistence type="predicted"/>
<organism evidence="1 2">
    <name type="scientific">Naganishia cerealis</name>
    <dbReference type="NCBI Taxonomy" id="610337"/>
    <lineage>
        <taxon>Eukaryota</taxon>
        <taxon>Fungi</taxon>
        <taxon>Dikarya</taxon>
        <taxon>Basidiomycota</taxon>
        <taxon>Agaricomycotina</taxon>
        <taxon>Tremellomycetes</taxon>
        <taxon>Filobasidiales</taxon>
        <taxon>Filobasidiaceae</taxon>
        <taxon>Naganishia</taxon>
    </lineage>
</organism>
<evidence type="ECO:0000313" key="1">
    <source>
        <dbReference type="EMBL" id="KAJ9094187.1"/>
    </source>
</evidence>
<evidence type="ECO:0000313" key="2">
    <source>
        <dbReference type="Proteomes" id="UP001241377"/>
    </source>
</evidence>
<dbReference type="EMBL" id="JASBWR010000114">
    <property type="protein sequence ID" value="KAJ9094187.1"/>
    <property type="molecule type" value="Genomic_DNA"/>
</dbReference>
<keyword evidence="2" id="KW-1185">Reference proteome</keyword>